<protein>
    <submittedName>
        <fullName evidence="2">Uncharacterized protein</fullName>
    </submittedName>
</protein>
<reference evidence="2" key="1">
    <citation type="submission" date="2019-04" db="EMBL/GenBank/DDBJ databases">
        <title>Sequencing of skin fungus with MAO and IRED activity.</title>
        <authorList>
            <person name="Marsaioli A.J."/>
            <person name="Bonatto J.M.C."/>
            <person name="Reis Junior O."/>
        </authorList>
    </citation>
    <scope>NUCLEOTIDE SEQUENCE</scope>
    <source>
        <strain evidence="2">28M1</strain>
    </source>
</reference>
<evidence type="ECO:0000313" key="3">
    <source>
        <dbReference type="Proteomes" id="UP000758155"/>
    </source>
</evidence>
<evidence type="ECO:0000313" key="2">
    <source>
        <dbReference type="EMBL" id="KAF3041364.1"/>
    </source>
</evidence>
<dbReference type="EMBL" id="SWKV01000021">
    <property type="protein sequence ID" value="KAF3041364.1"/>
    <property type="molecule type" value="Genomic_DNA"/>
</dbReference>
<keyword evidence="3" id="KW-1185">Reference proteome</keyword>
<proteinExistence type="predicted"/>
<organism evidence="2 3">
    <name type="scientific">Didymella heteroderae</name>
    <dbReference type="NCBI Taxonomy" id="1769908"/>
    <lineage>
        <taxon>Eukaryota</taxon>
        <taxon>Fungi</taxon>
        <taxon>Dikarya</taxon>
        <taxon>Ascomycota</taxon>
        <taxon>Pezizomycotina</taxon>
        <taxon>Dothideomycetes</taxon>
        <taxon>Pleosporomycetidae</taxon>
        <taxon>Pleosporales</taxon>
        <taxon>Pleosporineae</taxon>
        <taxon>Didymellaceae</taxon>
        <taxon>Didymella</taxon>
    </lineage>
</organism>
<feature type="signal peptide" evidence="1">
    <location>
        <begin position="1"/>
        <end position="16"/>
    </location>
</feature>
<feature type="chain" id="PRO_5040337813" evidence="1">
    <location>
        <begin position="17"/>
        <end position="190"/>
    </location>
</feature>
<dbReference type="Proteomes" id="UP000758155">
    <property type="component" value="Unassembled WGS sequence"/>
</dbReference>
<comment type="caution">
    <text evidence="2">The sequence shown here is derived from an EMBL/GenBank/DDBJ whole genome shotgun (WGS) entry which is preliminary data.</text>
</comment>
<dbReference type="OrthoDB" id="3753180at2759"/>
<accession>A0A9P4WTC8</accession>
<sequence>MRSALILSTLCAAALAAPITQIIQSRADTKSTWQPAQGSTSSCDKTSDKIIGFYVGPQMEDVLTNACAAMMPPCAYPDRLPKDTVCAQVVDWRLDGPQTSTQSANVETAEGNKISGWDVKLSVTPAAQPETSAGVFWTAQDCYGYFAYMLEKWEPEGCHTQQGFGIGNITVGGDSSLAGTVFKVEIVSEK</sequence>
<gene>
    <name evidence="2" type="ORF">E8E12_008402</name>
</gene>
<dbReference type="AlphaFoldDB" id="A0A9P4WTC8"/>
<keyword evidence="1" id="KW-0732">Signal</keyword>
<name>A0A9P4WTC8_9PLEO</name>
<evidence type="ECO:0000256" key="1">
    <source>
        <dbReference type="SAM" id="SignalP"/>
    </source>
</evidence>